<dbReference type="Gene3D" id="1.10.760.10">
    <property type="entry name" value="Cytochrome c-like domain"/>
    <property type="match status" value="1"/>
</dbReference>
<keyword evidence="1" id="KW-0732">Signal</keyword>
<dbReference type="AlphaFoldDB" id="A0A4R5LMT5"/>
<dbReference type="GO" id="GO:0009055">
    <property type="term" value="F:electron transfer activity"/>
    <property type="evidence" value="ECO:0007669"/>
    <property type="project" value="InterPro"/>
</dbReference>
<dbReference type="SUPFAM" id="SSF46626">
    <property type="entry name" value="Cytochrome c"/>
    <property type="match status" value="1"/>
</dbReference>
<evidence type="ECO:0008006" key="4">
    <source>
        <dbReference type="Google" id="ProtNLM"/>
    </source>
</evidence>
<feature type="signal peptide" evidence="1">
    <location>
        <begin position="1"/>
        <end position="34"/>
    </location>
</feature>
<dbReference type="GO" id="GO:0004130">
    <property type="term" value="F:cytochrome-c peroxidase activity"/>
    <property type="evidence" value="ECO:0007669"/>
    <property type="project" value="TreeGrafter"/>
</dbReference>
<dbReference type="InterPro" id="IPR036909">
    <property type="entry name" value="Cyt_c-like_dom_sf"/>
</dbReference>
<protein>
    <recommendedName>
        <fullName evidence="4">Di-haem oxidoreductase, peroxidase</fullName>
    </recommendedName>
</protein>
<dbReference type="EMBL" id="SMSE01000006">
    <property type="protein sequence ID" value="TDG11370.1"/>
    <property type="molecule type" value="Genomic_DNA"/>
</dbReference>
<evidence type="ECO:0000313" key="3">
    <source>
        <dbReference type="Proteomes" id="UP000295554"/>
    </source>
</evidence>
<comment type="caution">
    <text evidence="2">The sequence shown here is derived from an EMBL/GenBank/DDBJ whole genome shotgun (WGS) entry which is preliminary data.</text>
</comment>
<keyword evidence="3" id="KW-1185">Reference proteome</keyword>
<dbReference type="PANTHER" id="PTHR30600">
    <property type="entry name" value="CYTOCHROME C PEROXIDASE-RELATED"/>
    <property type="match status" value="1"/>
</dbReference>
<reference evidence="2 3" key="1">
    <citation type="submission" date="2019-03" db="EMBL/GenBank/DDBJ databases">
        <title>Seongchinamella monodicae gen. nov., sp. nov., a novel member of the Gammaproteobacteria isolated from a tidal mudflat of beach.</title>
        <authorList>
            <person name="Yang H.G."/>
            <person name="Kang J.W."/>
            <person name="Lee S.D."/>
        </authorList>
    </citation>
    <scope>NUCLEOTIDE SEQUENCE [LARGE SCALE GENOMIC DNA]</scope>
    <source>
        <strain evidence="2 3">GH4-78</strain>
    </source>
</reference>
<feature type="chain" id="PRO_5020471202" description="Di-haem oxidoreductase, peroxidase" evidence="1">
    <location>
        <begin position="35"/>
        <end position="514"/>
    </location>
</feature>
<evidence type="ECO:0000256" key="1">
    <source>
        <dbReference type="SAM" id="SignalP"/>
    </source>
</evidence>
<accession>A0A4R5LMT5</accession>
<dbReference type="Proteomes" id="UP000295554">
    <property type="component" value="Unassembled WGS sequence"/>
</dbReference>
<dbReference type="InterPro" id="IPR010538">
    <property type="entry name" value="DHOR"/>
</dbReference>
<evidence type="ECO:0000313" key="2">
    <source>
        <dbReference type="EMBL" id="TDG11370.1"/>
    </source>
</evidence>
<name>A0A4R5LMT5_9GAMM</name>
<sequence>MSNTSVIFTARMATGVAGPVFAALVMLTTSSALAHDCLPPLEADDAIIGTHLEQADIALGLHTFQEIVDHGKALFIAPFNTCDGAGRPATTGGGDKRSIPVIADNGELLTDGQVAKLRTSAPDSDSCAGCHAQPAVGGAGDFVANVFVLAQTLDPVTFSTSAMHSNSRNTLGMNGSGPIEMLAREMTVDLQSQVQGLPDGWHTLITKGVEFDVKLLDGNVVDARGIDHDLVIKPFHQAGKVVSLREFSNNAMNHHHGIQAEERFDLNPDKGFDFDEDGYNRELTIGDITALSLWQAQLGVPSQVLPKSSVGKASVRHGATVFEDIGCAACHTPELTLNSRLFSEPNPFNPPGTCSDPIACPEYVYDMTSQGEGPLLEKRPEGKAVVRAYTDLKRHNLCDEPGPGAIRHFCNETLAQGRPDQDGKPGSEFFLTRKLWDVGNSAPYGHRGDLTTITEAILAHGGEGRVARDTFEASSLSDQRALVQFLKSLQVVPPGDHRGNGLWQQRLHSLAHSP</sequence>
<proteinExistence type="predicted"/>
<dbReference type="GO" id="GO:0020037">
    <property type="term" value="F:heme binding"/>
    <property type="evidence" value="ECO:0007669"/>
    <property type="project" value="InterPro"/>
</dbReference>
<dbReference type="RefSeq" id="WP_133215507.1">
    <property type="nucleotide sequence ID" value="NZ_SMSE01000006.1"/>
</dbReference>
<dbReference type="OrthoDB" id="9805202at2"/>
<dbReference type="Pfam" id="PF06537">
    <property type="entry name" value="DHOR"/>
    <property type="match status" value="1"/>
</dbReference>
<dbReference type="PANTHER" id="PTHR30600:SF4">
    <property type="entry name" value="CYTOCHROME C DOMAIN-CONTAINING PROTEIN"/>
    <property type="match status" value="1"/>
</dbReference>
<dbReference type="InterPro" id="IPR051395">
    <property type="entry name" value="Cytochrome_c_Peroxidase/MauG"/>
</dbReference>
<organism evidence="2 3">
    <name type="scientific">Seongchinamella unica</name>
    <dbReference type="NCBI Taxonomy" id="2547392"/>
    <lineage>
        <taxon>Bacteria</taxon>
        <taxon>Pseudomonadati</taxon>
        <taxon>Pseudomonadota</taxon>
        <taxon>Gammaproteobacteria</taxon>
        <taxon>Cellvibrionales</taxon>
        <taxon>Halieaceae</taxon>
        <taxon>Seongchinamella</taxon>
    </lineage>
</organism>
<gene>
    <name evidence="2" type="ORF">E2F43_18460</name>
</gene>